<dbReference type="EMBL" id="MN740016">
    <property type="protein sequence ID" value="QHT84262.1"/>
    <property type="molecule type" value="Genomic_DNA"/>
</dbReference>
<name>A0A6C0HUQ9_9ZZZZ</name>
<protein>
    <submittedName>
        <fullName evidence="2">Uncharacterized protein</fullName>
    </submittedName>
</protein>
<feature type="region of interest" description="Disordered" evidence="1">
    <location>
        <begin position="1"/>
        <end position="35"/>
    </location>
</feature>
<evidence type="ECO:0000256" key="1">
    <source>
        <dbReference type="SAM" id="MobiDB-lite"/>
    </source>
</evidence>
<proteinExistence type="predicted"/>
<accession>A0A6C0HUQ9</accession>
<sequence length="88" mass="9950">MQKHQNRRKTQRKQGGKTKKSSASKTGKKGTRYNRLKKLFSTSTYESSPASDAIKIKRAAALPFFNTYKAMAIKEGRLMPSMVTPVRI</sequence>
<dbReference type="AlphaFoldDB" id="A0A6C0HUQ9"/>
<organism evidence="2">
    <name type="scientific">viral metagenome</name>
    <dbReference type="NCBI Taxonomy" id="1070528"/>
    <lineage>
        <taxon>unclassified sequences</taxon>
        <taxon>metagenomes</taxon>
        <taxon>organismal metagenomes</taxon>
    </lineage>
</organism>
<reference evidence="2" key="1">
    <citation type="journal article" date="2020" name="Nature">
        <title>Giant virus diversity and host interactions through global metagenomics.</title>
        <authorList>
            <person name="Schulz F."/>
            <person name="Roux S."/>
            <person name="Paez-Espino D."/>
            <person name="Jungbluth S."/>
            <person name="Walsh D.A."/>
            <person name="Denef V.J."/>
            <person name="McMahon K.D."/>
            <person name="Konstantinidis K.T."/>
            <person name="Eloe-Fadrosh E.A."/>
            <person name="Kyrpides N.C."/>
            <person name="Woyke T."/>
        </authorList>
    </citation>
    <scope>NUCLEOTIDE SEQUENCE</scope>
    <source>
        <strain evidence="2">GVMAG-M-3300023184-16</strain>
    </source>
</reference>
<evidence type="ECO:0000313" key="2">
    <source>
        <dbReference type="EMBL" id="QHT84262.1"/>
    </source>
</evidence>